<evidence type="ECO:0000256" key="3">
    <source>
        <dbReference type="ARBA" id="ARBA00023242"/>
    </source>
</evidence>
<reference evidence="5" key="1">
    <citation type="submission" date="2022-01" db="EMBL/GenBank/DDBJ databases">
        <authorList>
            <person name="King R."/>
        </authorList>
    </citation>
    <scope>NUCLEOTIDE SEQUENCE</scope>
</reference>
<accession>A0A9N9T2A4</accession>
<dbReference type="PANTHER" id="PTHR13471">
    <property type="entry name" value="TETRATRICOPEPTIDE-LIKE HELICAL"/>
    <property type="match status" value="1"/>
</dbReference>
<gene>
    <name evidence="5" type="ORF">DIABBA_LOCUS6211</name>
</gene>
<keyword evidence="3" id="KW-0539">Nucleus</keyword>
<evidence type="ECO:0008006" key="7">
    <source>
        <dbReference type="Google" id="ProtNLM"/>
    </source>
</evidence>
<feature type="compositionally biased region" description="Basic residues" evidence="4">
    <location>
        <begin position="77"/>
        <end position="90"/>
    </location>
</feature>
<comment type="similarity">
    <text evidence="2">Belongs to the NRDE2 family.</text>
</comment>
<dbReference type="EMBL" id="OU898279">
    <property type="protein sequence ID" value="CAG9832762.1"/>
    <property type="molecule type" value="Genomic_DNA"/>
</dbReference>
<dbReference type="Pfam" id="PF08424">
    <property type="entry name" value="NRDE-2"/>
    <property type="match status" value="1"/>
</dbReference>
<feature type="compositionally biased region" description="Polar residues" evidence="4">
    <location>
        <begin position="16"/>
        <end position="27"/>
    </location>
</feature>
<dbReference type="GO" id="GO:0031048">
    <property type="term" value="P:regulatory ncRNA-mediated heterochromatin formation"/>
    <property type="evidence" value="ECO:0007669"/>
    <property type="project" value="TreeGrafter"/>
</dbReference>
<dbReference type="Proteomes" id="UP001153709">
    <property type="component" value="Chromosome 4"/>
</dbReference>
<evidence type="ECO:0000256" key="1">
    <source>
        <dbReference type="ARBA" id="ARBA00004123"/>
    </source>
</evidence>
<feature type="region of interest" description="Disordered" evidence="4">
    <location>
        <begin position="44"/>
        <end position="90"/>
    </location>
</feature>
<evidence type="ECO:0000256" key="4">
    <source>
        <dbReference type="SAM" id="MobiDB-lite"/>
    </source>
</evidence>
<evidence type="ECO:0000313" key="6">
    <source>
        <dbReference type="Proteomes" id="UP001153709"/>
    </source>
</evidence>
<organism evidence="5 6">
    <name type="scientific">Diabrotica balteata</name>
    <name type="common">Banded cucumber beetle</name>
    <dbReference type="NCBI Taxonomy" id="107213"/>
    <lineage>
        <taxon>Eukaryota</taxon>
        <taxon>Metazoa</taxon>
        <taxon>Ecdysozoa</taxon>
        <taxon>Arthropoda</taxon>
        <taxon>Hexapoda</taxon>
        <taxon>Insecta</taxon>
        <taxon>Pterygota</taxon>
        <taxon>Neoptera</taxon>
        <taxon>Endopterygota</taxon>
        <taxon>Coleoptera</taxon>
        <taxon>Polyphaga</taxon>
        <taxon>Cucujiformia</taxon>
        <taxon>Chrysomeloidea</taxon>
        <taxon>Chrysomelidae</taxon>
        <taxon>Galerucinae</taxon>
        <taxon>Diabroticina</taxon>
        <taxon>Diabroticites</taxon>
        <taxon>Diabrotica</taxon>
    </lineage>
</organism>
<dbReference type="GO" id="GO:0071013">
    <property type="term" value="C:catalytic step 2 spliceosome"/>
    <property type="evidence" value="ECO:0007669"/>
    <property type="project" value="TreeGrafter"/>
</dbReference>
<evidence type="ECO:0000313" key="5">
    <source>
        <dbReference type="EMBL" id="CAG9832762.1"/>
    </source>
</evidence>
<feature type="region of interest" description="Disordered" evidence="4">
    <location>
        <begin position="1"/>
        <end position="27"/>
    </location>
</feature>
<evidence type="ECO:0000256" key="2">
    <source>
        <dbReference type="ARBA" id="ARBA00009265"/>
    </source>
</evidence>
<dbReference type="PANTHER" id="PTHR13471:SF0">
    <property type="entry name" value="NUCLEAR EXOSOME REGULATOR NRDE2"/>
    <property type="match status" value="1"/>
</dbReference>
<proteinExistence type="inferred from homology"/>
<feature type="compositionally biased region" description="Polar residues" evidence="4">
    <location>
        <begin position="44"/>
        <end position="53"/>
    </location>
</feature>
<sequence length="985" mass="114914">MSVFAAYASEADDSSQPDVDNGSWLTNSSFQATLPNVSEVQALQQETCSNSARQNKKTQDEAHSDSELKEDSPKVPVSKKRKKKHKKSDKNKKSEILEYKIIENDIFKIETKGARELLSVNTISRPSAPIYHVKFFLGNTNYKKCKSKNKIKRYYKHLSREPEVKEDIITQKNVNQIGFAPRDENFTGFKQEQELSEKTGFFNSYLTGKPEDINVWLEYINFQDTVHQFEKSYRKGSIAKAQRVLGERKLSILDKALMSNPYSEKLHRERLNIAVVTFPSDELQIYLRDLVEKDKSNIILWQGYIEATQCSMSHCSTPEVLSLYTKCLSTLHQLRQTNIMERHLLEECILKMLYQCGLFMKQAGLFEQLWTLLRMYLELNLSPNNSSRFHILSEFAESQLMELEDIIFASNLPLHELWLRTEKLREACHWLPSVDDEKCEDPQRIVLTDDVVQLIHPITMPGNIFKMSATIFSLLKIPLLPCRHSTMGELGLDYVPWSFDSVEPLLSMYFPLYPVDTSTSLWSNIRLAVGPQYLNKIPGHEEYLGFINKIMENVANCLTGDEKTAITLWYFKFQRLLIILDKVQLFTMTEQFKKRIKKNFKECLKLEENRQNAIFYLEYALTELEFGNVDSCLKIINTAVSFTQRFQMTVSNVSTSQKNWCNLYKHLVQLHIAKNTSSDENEALKLLCQMSLQQNELQLNDEIKEKATNKFNTVTRQLMEAEQVKLACVEHFLPNFFTDWIICHVWFILLCKGPNECFEFFRNILHQMANSDTHDIWQKEVLYEFYIALLFKYSRKQCKTDTVKLLESAMETAIELYPNNVFVLSVLKKQYSLEYSLGLQWWKIKKLLLKSDRALPSLFALIIVNQQLEEFQNVVQDTITGTKYEISTSLKNKMLSLFKNVTTASNTRKCGLIWRLYLQFVYTYFSPDICRKVYYCAVEECPWLKALYMDAAIYIPAELSQIQDLFIEKQLRLHVTPEELDVLRS</sequence>
<dbReference type="GO" id="GO:1902369">
    <property type="term" value="P:negative regulation of RNA catabolic process"/>
    <property type="evidence" value="ECO:0007669"/>
    <property type="project" value="TreeGrafter"/>
</dbReference>
<feature type="compositionally biased region" description="Basic and acidic residues" evidence="4">
    <location>
        <begin position="57"/>
        <end position="73"/>
    </location>
</feature>
<protein>
    <recommendedName>
        <fullName evidence="7">Protein NRDE2 homolog</fullName>
    </recommendedName>
</protein>
<dbReference type="InterPro" id="IPR013633">
    <property type="entry name" value="NRDE-2"/>
</dbReference>
<dbReference type="OrthoDB" id="297219at2759"/>
<comment type="subcellular location">
    <subcellularLocation>
        <location evidence="1">Nucleus</location>
    </subcellularLocation>
</comment>
<keyword evidence="6" id="KW-1185">Reference proteome</keyword>
<dbReference type="AlphaFoldDB" id="A0A9N9T2A4"/>
<name>A0A9N9T2A4_DIABA</name>